<dbReference type="InterPro" id="IPR030873">
    <property type="entry name" value="Protease_BepA"/>
</dbReference>
<dbReference type="Gene3D" id="1.25.40.10">
    <property type="entry name" value="Tetratricopeptide repeat domain"/>
    <property type="match status" value="1"/>
</dbReference>
<feature type="chain" id="PRO_5019595129" description="Putative beta-barrel assembly-enhancing protease" evidence="8">
    <location>
        <begin position="29"/>
        <end position="490"/>
    </location>
</feature>
<dbReference type="InterPro" id="IPR011990">
    <property type="entry name" value="TPR-like_helical_dom_sf"/>
</dbReference>
<evidence type="ECO:0000256" key="2">
    <source>
        <dbReference type="ARBA" id="ARBA00022723"/>
    </source>
</evidence>
<dbReference type="PANTHER" id="PTHR22726:SF1">
    <property type="entry name" value="METALLOENDOPEPTIDASE OMA1, MITOCHONDRIAL"/>
    <property type="match status" value="1"/>
</dbReference>
<evidence type="ECO:0000256" key="1">
    <source>
        <dbReference type="ARBA" id="ARBA00022670"/>
    </source>
</evidence>
<dbReference type="RefSeq" id="WP_110573385.1">
    <property type="nucleotide sequence ID" value="NZ_PIPV01000002.1"/>
</dbReference>
<dbReference type="GO" id="GO:0051603">
    <property type="term" value="P:proteolysis involved in protein catabolic process"/>
    <property type="evidence" value="ECO:0007669"/>
    <property type="project" value="TreeGrafter"/>
</dbReference>
<dbReference type="AlphaFoldDB" id="A0A432Y980"/>
<feature type="binding site" evidence="8">
    <location>
        <position position="143"/>
    </location>
    <ligand>
        <name>Zn(2+)</name>
        <dbReference type="ChEBI" id="CHEBI:29105"/>
        <note>catalytic</note>
    </ligand>
</feature>
<feature type="active site" evidence="8">
    <location>
        <position position="144"/>
    </location>
</feature>
<dbReference type="InterPro" id="IPR001915">
    <property type="entry name" value="Peptidase_M48"/>
</dbReference>
<evidence type="ECO:0000313" key="10">
    <source>
        <dbReference type="EMBL" id="RUO57514.1"/>
    </source>
</evidence>
<gene>
    <name evidence="10" type="ORF">CWE25_03355</name>
</gene>
<keyword evidence="11" id="KW-1185">Reference proteome</keyword>
<dbReference type="GO" id="GO:0004222">
    <property type="term" value="F:metalloendopeptidase activity"/>
    <property type="evidence" value="ECO:0007669"/>
    <property type="project" value="InterPro"/>
</dbReference>
<dbReference type="HAMAP" id="MF_00997">
    <property type="entry name" value="Protease_BepA"/>
    <property type="match status" value="1"/>
</dbReference>
<comment type="similarity">
    <text evidence="8">Belongs to the peptidase M48 family. BepA subfamily.</text>
</comment>
<dbReference type="Proteomes" id="UP000287330">
    <property type="component" value="Unassembled WGS sequence"/>
</dbReference>
<evidence type="ECO:0000256" key="7">
    <source>
        <dbReference type="ARBA" id="ARBA00023049"/>
    </source>
</evidence>
<proteinExistence type="inferred from homology"/>
<evidence type="ECO:0000256" key="4">
    <source>
        <dbReference type="ARBA" id="ARBA00022764"/>
    </source>
</evidence>
<evidence type="ECO:0000256" key="6">
    <source>
        <dbReference type="ARBA" id="ARBA00022833"/>
    </source>
</evidence>
<evidence type="ECO:0000259" key="9">
    <source>
        <dbReference type="Pfam" id="PF01435"/>
    </source>
</evidence>
<evidence type="ECO:0000256" key="5">
    <source>
        <dbReference type="ARBA" id="ARBA00022801"/>
    </source>
</evidence>
<evidence type="ECO:0000313" key="11">
    <source>
        <dbReference type="Proteomes" id="UP000287330"/>
    </source>
</evidence>
<keyword evidence="3 8" id="KW-0732">Signal</keyword>
<sequence length="490" mass="54785" precursor="true">MLYIKKFKRSVTSSVALALMLALPTAFEVPKAHAQQSRDLPEIGTTGAGFMSIEREQVVGDYYMRQLRASAPIIQDPVLNSYLKDVGQRLVRNADNVRYPFNFFWLNINEINAFAFMGGYVGVHTGLIQQARNESELAAVLGHEIAHVTQRHIVRSMQEQQRNMPLTIAGVIGSILLGIANPEAGAAGLYTTLGATGQAQINYTRLFEQEADRIGITTLANAGFDPMGAPNFFGRLADQYRYVSKPPEMLLTHPVPEARISDTRTRAEAIGRRDVPQSLEFELAKARIDARYTRSSPNSDFVKLTQSASVIDQQAGGYALAIRALDANDPTTAQKWLNPLIARNPRNRFYIDVQTDIYLAQDEGEKALNMLQQEYIRSPDDPVILLNYANAAIQSNNAELGVKLLRNYLLSEPDSVTAMDLLTDAYERTADRAAMYETRAEALALRGRFDLAIDQLQTAQNHTQNKLTEKRLNARIDQLRAEKERLKRLL</sequence>
<feature type="binding site" evidence="8">
    <location>
        <position position="147"/>
    </location>
    <ligand>
        <name>Zn(2+)</name>
        <dbReference type="ChEBI" id="CHEBI:29105"/>
        <note>catalytic</note>
    </ligand>
</feature>
<keyword evidence="1 8" id="KW-0645">Protease</keyword>
<feature type="active site" description="Proton donor" evidence="8">
    <location>
        <position position="212"/>
    </location>
</feature>
<comment type="function">
    <text evidence="8">Functions as both a chaperone and a metalloprotease. Maintains the integrity of the outer membrane by promoting either the assembly or the elimination of outer membrane proteins, depending on their folding state.</text>
</comment>
<evidence type="ECO:0000256" key="3">
    <source>
        <dbReference type="ARBA" id="ARBA00022729"/>
    </source>
</evidence>
<name>A0A432Y980_9GAMM</name>
<dbReference type="GO" id="GO:0042597">
    <property type="term" value="C:periplasmic space"/>
    <property type="evidence" value="ECO:0007669"/>
    <property type="project" value="UniProtKB-SubCell"/>
</dbReference>
<keyword evidence="7 8" id="KW-0482">Metalloprotease</keyword>
<keyword evidence="6 8" id="KW-0862">Zinc</keyword>
<dbReference type="InterPro" id="IPR051156">
    <property type="entry name" value="Mito/Outer_Membr_Metalloprot"/>
</dbReference>
<dbReference type="EC" id="3.4.-.-" evidence="8"/>
<feature type="signal peptide" evidence="8">
    <location>
        <begin position="1"/>
        <end position="28"/>
    </location>
</feature>
<keyword evidence="4 8" id="KW-0574">Periplasm</keyword>
<accession>A0A432Y980</accession>
<feature type="binding site" evidence="8">
    <location>
        <position position="208"/>
    </location>
    <ligand>
        <name>Zn(2+)</name>
        <dbReference type="ChEBI" id="CHEBI:29105"/>
        <note>catalytic</note>
    </ligand>
</feature>
<evidence type="ECO:0000256" key="8">
    <source>
        <dbReference type="HAMAP-Rule" id="MF_00997"/>
    </source>
</evidence>
<comment type="caution">
    <text evidence="10">The sequence shown here is derived from an EMBL/GenBank/DDBJ whole genome shotgun (WGS) entry which is preliminary data.</text>
</comment>
<dbReference type="EMBL" id="PIPV01000002">
    <property type="protein sequence ID" value="RUO57514.1"/>
    <property type="molecule type" value="Genomic_DNA"/>
</dbReference>
<dbReference type="SUPFAM" id="SSF48452">
    <property type="entry name" value="TPR-like"/>
    <property type="match status" value="1"/>
</dbReference>
<dbReference type="OrthoDB" id="9810445at2"/>
<protein>
    <recommendedName>
        <fullName evidence="8">Putative beta-barrel assembly-enhancing protease</fullName>
        <ecNumber evidence="8">3.4.-.-</ecNumber>
    </recommendedName>
</protein>
<dbReference type="Gene3D" id="3.30.2010.10">
    <property type="entry name" value="Metalloproteases ('zincins'), catalytic domain"/>
    <property type="match status" value="1"/>
</dbReference>
<reference evidence="11" key="1">
    <citation type="journal article" date="2018" name="Front. Microbiol.">
        <title>Genome-Based Analysis Reveals the Taxonomy and Diversity of the Family Idiomarinaceae.</title>
        <authorList>
            <person name="Liu Y."/>
            <person name="Lai Q."/>
            <person name="Shao Z."/>
        </authorList>
    </citation>
    <scope>NUCLEOTIDE SEQUENCE [LARGE SCALE GENOMIC DNA]</scope>
    <source>
        <strain evidence="11">F23</strain>
    </source>
</reference>
<dbReference type="Pfam" id="PF01435">
    <property type="entry name" value="Peptidase_M48"/>
    <property type="match status" value="1"/>
</dbReference>
<comment type="subcellular location">
    <subcellularLocation>
        <location evidence="8">Periplasm</location>
    </subcellularLocation>
</comment>
<keyword evidence="2 8" id="KW-0479">Metal-binding</keyword>
<comment type="cofactor">
    <cofactor evidence="8">
        <name>Zn(2+)</name>
        <dbReference type="ChEBI" id="CHEBI:29105"/>
    </cofactor>
    <text evidence="8">Binds 1 zinc ion per subunit.</text>
</comment>
<feature type="domain" description="Peptidase M48" evidence="9">
    <location>
        <begin position="80"/>
        <end position="266"/>
    </location>
</feature>
<dbReference type="GO" id="GO:0016020">
    <property type="term" value="C:membrane"/>
    <property type="evidence" value="ECO:0007669"/>
    <property type="project" value="InterPro"/>
</dbReference>
<organism evidence="10 11">
    <name type="scientific">Idiomarina fontislapidosi</name>
    <dbReference type="NCBI Taxonomy" id="263723"/>
    <lineage>
        <taxon>Bacteria</taxon>
        <taxon>Pseudomonadati</taxon>
        <taxon>Pseudomonadota</taxon>
        <taxon>Gammaproteobacteria</taxon>
        <taxon>Alteromonadales</taxon>
        <taxon>Idiomarinaceae</taxon>
        <taxon>Idiomarina</taxon>
    </lineage>
</organism>
<keyword evidence="5 8" id="KW-0378">Hydrolase</keyword>
<dbReference type="PANTHER" id="PTHR22726">
    <property type="entry name" value="METALLOENDOPEPTIDASE OMA1"/>
    <property type="match status" value="1"/>
</dbReference>
<dbReference type="GO" id="GO:0008270">
    <property type="term" value="F:zinc ion binding"/>
    <property type="evidence" value="ECO:0007669"/>
    <property type="project" value="UniProtKB-UniRule"/>
</dbReference>